<dbReference type="PATRIC" id="fig|1441923.3.peg.2128"/>
<reference evidence="1 2" key="1">
    <citation type="journal article" date="2015" name="Genome Announc.">
        <title>Draft Genome Sequence of Rhodococcus rhodochrous Strain KG-21, a Soil Isolate from Oil Fields of Krishna-Godavari Basin, India.</title>
        <authorList>
            <person name="Dawar C."/>
            <person name="Aggarwal R.K."/>
        </authorList>
    </citation>
    <scope>NUCLEOTIDE SEQUENCE [LARGE SCALE GENOMIC DNA]</scope>
    <source>
        <strain evidence="1 2">KG-21</strain>
    </source>
</reference>
<gene>
    <name evidence="1" type="ORF">Z051_09600</name>
</gene>
<organism evidence="1 2">
    <name type="scientific">Rhodococcus rhodochrous KG-21</name>
    <dbReference type="NCBI Taxonomy" id="1441923"/>
    <lineage>
        <taxon>Bacteria</taxon>
        <taxon>Bacillati</taxon>
        <taxon>Actinomycetota</taxon>
        <taxon>Actinomycetes</taxon>
        <taxon>Mycobacteriales</taxon>
        <taxon>Nocardiaceae</taxon>
        <taxon>Rhodococcus</taxon>
    </lineage>
</organism>
<dbReference type="RefSeq" id="WP_054372445.1">
    <property type="nucleotide sequence ID" value="NZ_AZYO01000018.1"/>
</dbReference>
<dbReference type="EMBL" id="AZYO01000018">
    <property type="protein sequence ID" value="KOS56453.1"/>
    <property type="molecule type" value="Genomic_DNA"/>
</dbReference>
<comment type="caution">
    <text evidence="1">The sequence shown here is derived from an EMBL/GenBank/DDBJ whole genome shotgun (WGS) entry which is preliminary data.</text>
</comment>
<evidence type="ECO:0000313" key="2">
    <source>
        <dbReference type="Proteomes" id="UP000037712"/>
    </source>
</evidence>
<name>A0A0M9WPA0_RHORH</name>
<accession>A0A0M9WPA0</accession>
<sequence length="74" mass="8326">MSGWNDPADAWDRPTHTPITIHDDRLIWRLRTGTRIREESGRIFAVTVNGHLIHAGTGTWCAIADLELPVEVLP</sequence>
<proteinExistence type="predicted"/>
<reference evidence="2" key="2">
    <citation type="submission" date="2015-01" db="EMBL/GenBank/DDBJ databases">
        <title>Draft genome sequence of potential hydrocarbon metabolising strain of Rhodococcus rhodochrous.</title>
        <authorList>
            <person name="Aggarwal R.K."/>
            <person name="Dawar C."/>
        </authorList>
    </citation>
    <scope>NUCLEOTIDE SEQUENCE [LARGE SCALE GENOMIC DNA]</scope>
    <source>
        <strain evidence="2">KG-21</strain>
    </source>
</reference>
<protein>
    <submittedName>
        <fullName evidence="1">Uncharacterized protein</fullName>
    </submittedName>
</protein>
<dbReference type="AlphaFoldDB" id="A0A0M9WPA0"/>
<dbReference type="Proteomes" id="UP000037712">
    <property type="component" value="Unassembled WGS sequence"/>
</dbReference>
<evidence type="ECO:0000313" key="1">
    <source>
        <dbReference type="EMBL" id="KOS56453.1"/>
    </source>
</evidence>